<reference evidence="2 3" key="1">
    <citation type="submission" date="2019-02" db="EMBL/GenBank/DDBJ databases">
        <title>Genomic Encyclopedia of Type Strains, Phase IV (KMG-IV): sequencing the most valuable type-strain genomes for metagenomic binning, comparative biology and taxonomic classification.</title>
        <authorList>
            <person name="Goeker M."/>
        </authorList>
    </citation>
    <scope>NUCLEOTIDE SEQUENCE [LARGE SCALE GENOMIC DNA]</scope>
    <source>
        <strain evidence="2 3">DSM 21056</strain>
    </source>
</reference>
<evidence type="ECO:0000313" key="3">
    <source>
        <dbReference type="Proteomes" id="UP000292298"/>
    </source>
</evidence>
<comment type="caution">
    <text evidence="2">The sequence shown here is derived from an EMBL/GenBank/DDBJ whole genome shotgun (WGS) entry which is preliminary data.</text>
</comment>
<dbReference type="InterPro" id="IPR007345">
    <property type="entry name" value="Polysacch_pyruvyl_Trfase"/>
</dbReference>
<accession>A0A4V2GJ00</accession>
<dbReference type="EMBL" id="SHLI01000001">
    <property type="protein sequence ID" value="RZU98365.1"/>
    <property type="molecule type" value="Genomic_DNA"/>
</dbReference>
<dbReference type="RefSeq" id="WP_165385704.1">
    <property type="nucleotide sequence ID" value="NZ_SHLI01000001.1"/>
</dbReference>
<dbReference type="Pfam" id="PF04230">
    <property type="entry name" value="PS_pyruv_trans"/>
    <property type="match status" value="1"/>
</dbReference>
<keyword evidence="2" id="KW-0808">Transferase</keyword>
<feature type="domain" description="Polysaccharide pyruvyl transferase" evidence="1">
    <location>
        <begin position="25"/>
        <end position="362"/>
    </location>
</feature>
<organism evidence="2 3">
    <name type="scientific">Spiribacter vilamensis</name>
    <dbReference type="NCBI Taxonomy" id="531306"/>
    <lineage>
        <taxon>Bacteria</taxon>
        <taxon>Pseudomonadati</taxon>
        <taxon>Pseudomonadota</taxon>
        <taxon>Gammaproteobacteria</taxon>
        <taxon>Chromatiales</taxon>
        <taxon>Ectothiorhodospiraceae</taxon>
        <taxon>Spiribacter</taxon>
    </lineage>
</organism>
<evidence type="ECO:0000313" key="2">
    <source>
        <dbReference type="EMBL" id="RZU98365.1"/>
    </source>
</evidence>
<proteinExistence type="predicted"/>
<dbReference type="PANTHER" id="PTHR36836">
    <property type="entry name" value="COLANIC ACID BIOSYNTHESIS PROTEIN WCAK"/>
    <property type="match status" value="1"/>
</dbReference>
<evidence type="ECO:0000259" key="1">
    <source>
        <dbReference type="Pfam" id="PF04230"/>
    </source>
</evidence>
<keyword evidence="3" id="KW-1185">Reference proteome</keyword>
<dbReference type="PANTHER" id="PTHR36836:SF1">
    <property type="entry name" value="COLANIC ACID BIOSYNTHESIS PROTEIN WCAK"/>
    <property type="match status" value="1"/>
</dbReference>
<protein>
    <submittedName>
        <fullName evidence="2">Polysaccharide pyruvyl transferase WcaK-like protein</fullName>
    </submittedName>
</protein>
<name>A0A4V2GJ00_9GAMM</name>
<sequence length="443" mass="49244">MKPSETGNAAPLRIGAFGMAPDTANMGVSALCKSFLAALKEALPEAEPVIFDYGKGIRRSTLRVGDDDMPILLCGARGGRRFYRRENLHTMAALARFSLLGQYHPMLRLIDSCAVIVDASAGDSFSDIYGQSRFRSICLPKLIAIRRRRPLLLLPQTYGPYADTRNAHWARDLIMQSDGAWARDDHSLEVMRHLLGEGFDPARHWSGVDMAFGLPARWPEHPDRHDLEAWLNDGSPVVGLNISGLIWHMGDEAPRRFGFRADYRQLVCRALHWLLEHTGMRVLLIPHVLAADGDPESDRDAARAVLAMFNDSGDRLRLAPADLDEQELKGLIGRCHWFCGTRMHSTIAALSSGVPSASVVYSDKARGVFACCGQEDHIIDPRRLDTDAALAGFQHSFHAREEARASLVPALETVREKLTEQNAAIARFARDNASRYERLSSDR</sequence>
<gene>
    <name evidence="2" type="ORF">EV698_0610</name>
</gene>
<dbReference type="AlphaFoldDB" id="A0A4V2GJ00"/>
<dbReference type="GO" id="GO:0016740">
    <property type="term" value="F:transferase activity"/>
    <property type="evidence" value="ECO:0007669"/>
    <property type="project" value="UniProtKB-KW"/>
</dbReference>
<dbReference type="Proteomes" id="UP000292298">
    <property type="component" value="Unassembled WGS sequence"/>
</dbReference>